<dbReference type="SMART" id="SM00517">
    <property type="entry name" value="PolyA"/>
    <property type="match status" value="3"/>
</dbReference>
<dbReference type="PANTHER" id="PTHR11851:SF49">
    <property type="entry name" value="MITOCHONDRIAL-PROCESSING PEPTIDASE SUBUNIT ALPHA"/>
    <property type="match status" value="1"/>
</dbReference>
<feature type="region of interest" description="Disordered" evidence="3">
    <location>
        <begin position="67"/>
        <end position="92"/>
    </location>
</feature>
<keyword evidence="6" id="KW-1185">Reference proteome</keyword>
<comment type="similarity">
    <text evidence="2">Belongs to the peptidase M16 family.</text>
</comment>
<dbReference type="GO" id="GO:0046872">
    <property type="term" value="F:metal ion binding"/>
    <property type="evidence" value="ECO:0007669"/>
    <property type="project" value="InterPro"/>
</dbReference>
<feature type="region of interest" description="Disordered" evidence="3">
    <location>
        <begin position="219"/>
        <end position="285"/>
    </location>
</feature>
<dbReference type="InterPro" id="IPR007863">
    <property type="entry name" value="Peptidase_M16_C"/>
</dbReference>
<dbReference type="SUPFAM" id="SSF63570">
    <property type="entry name" value="PABC (PABP) domain"/>
    <property type="match status" value="3"/>
</dbReference>
<dbReference type="InterPro" id="IPR011765">
    <property type="entry name" value="Pept_M16_N"/>
</dbReference>
<dbReference type="InterPro" id="IPR002004">
    <property type="entry name" value="PABP_HYD_C"/>
</dbReference>
<dbReference type="Gene3D" id="1.10.1900.10">
    <property type="entry name" value="c-terminal domain of poly(a) binding protein"/>
    <property type="match status" value="3"/>
</dbReference>
<feature type="compositionally biased region" description="Polar residues" evidence="3">
    <location>
        <begin position="267"/>
        <end position="278"/>
    </location>
</feature>
<dbReference type="InterPro" id="IPR050361">
    <property type="entry name" value="MPP/UQCRC_Complex"/>
</dbReference>
<dbReference type="GO" id="GO:0003723">
    <property type="term" value="F:RNA binding"/>
    <property type="evidence" value="ECO:0007669"/>
    <property type="project" value="InterPro"/>
</dbReference>
<organism evidence="5 6">
    <name type="scientific">Conger conger</name>
    <name type="common">Conger eel</name>
    <name type="synonym">Muraena conger</name>
    <dbReference type="NCBI Taxonomy" id="82655"/>
    <lineage>
        <taxon>Eukaryota</taxon>
        <taxon>Metazoa</taxon>
        <taxon>Chordata</taxon>
        <taxon>Craniata</taxon>
        <taxon>Vertebrata</taxon>
        <taxon>Euteleostomi</taxon>
        <taxon>Actinopterygii</taxon>
        <taxon>Neopterygii</taxon>
        <taxon>Teleostei</taxon>
        <taxon>Anguilliformes</taxon>
        <taxon>Congridae</taxon>
        <taxon>Conger</taxon>
    </lineage>
</organism>
<feature type="compositionally biased region" description="Basic and acidic residues" evidence="3">
    <location>
        <begin position="232"/>
        <end position="242"/>
    </location>
</feature>
<gene>
    <name evidence="5" type="ORF">COCON_G00162500</name>
</gene>
<sequence>MLNTPLIMEDEEELERLGEKLYGLIYPRHAEMAGKLTGMLLELPGPVLAQILLDEAMLTEALNKALSALQPPREDSSEVERQGEDRASTSSDSLGEQLYKLVDVYDTGLTEKITGMLLEQKKLEVQKLLSDPGLLEERVNIALKILEEQSSEETDVSDFSDPDDAERLGEKLFAVVRQIDTAKCADITGMLLEMDHETLREVLSDRAMLETAVHKAQSALLGHHSHAPSDGNDSHTLSDKHYSHAPSDGNDSHTLSDKHHSHAPSDGNDSALSSGTDSSESRLEHRDTTMYAVSAEVKGLDTVVGLLADAVLQPRLTDEEIEMTRMAVRFELEDLNMRPDPEPLLTEMIHGAAYRGNTVGLPRFCPATSVEKIDRTVLHTYLKSYYTPERMVLAGVGIEHEQLVASARKHLLGMKPVWGDSTPGSVDLSVAAYTGGIIKMEKDMSDVSLGPTPIPELTHIMIGLESCSFLEDDFIPFAVLNMLMGGGGSFSAGGPGKGMFTRLYLNVLNRHHWMYNATSYHHSYEDSGLLCIHASADPRQVREMVEIITREFIQMGGTLGEMELERAKTQLKSMLMMNLESRPVIFEDVGRQVLATGKRKLPHELCQLISNVTASDIKRVTTKMLRSKPAVAALGNLAELPSYEHIQTALSSKDGRLPRMYRLFR</sequence>
<feature type="compositionally biased region" description="Basic and acidic residues" evidence="3">
    <location>
        <begin position="72"/>
        <end position="87"/>
    </location>
</feature>
<evidence type="ECO:0000256" key="2">
    <source>
        <dbReference type="ARBA" id="ARBA00007261"/>
    </source>
</evidence>
<dbReference type="Pfam" id="PF00675">
    <property type="entry name" value="Peptidase_M16"/>
    <property type="match status" value="1"/>
</dbReference>
<dbReference type="Pfam" id="PF05193">
    <property type="entry name" value="Peptidase_M16_C"/>
    <property type="match status" value="1"/>
</dbReference>
<evidence type="ECO:0000313" key="6">
    <source>
        <dbReference type="Proteomes" id="UP001152803"/>
    </source>
</evidence>
<proteinExistence type="inferred from homology"/>
<comment type="caution">
    <text evidence="5">The sequence shown here is derived from an EMBL/GenBank/DDBJ whole genome shotgun (WGS) entry which is preliminary data.</text>
</comment>
<name>A0A9Q1D5Z7_CONCO</name>
<comment type="function">
    <text evidence="1">Substrate recognition and binding subunit of the essential mitochondrial processing protease (MPP), which cleaves the mitochondrial sequence off newly imported precursors proteins.</text>
</comment>
<dbReference type="SUPFAM" id="SSF63411">
    <property type="entry name" value="LuxS/MPP-like metallohydrolase"/>
    <property type="match status" value="2"/>
</dbReference>
<accession>A0A9Q1D5Z7</accession>
<protein>
    <recommendedName>
        <fullName evidence="4">PABC domain-containing protein</fullName>
    </recommendedName>
</protein>
<dbReference type="Proteomes" id="UP001152803">
    <property type="component" value="Unassembled WGS sequence"/>
</dbReference>
<dbReference type="GO" id="GO:0005739">
    <property type="term" value="C:mitochondrion"/>
    <property type="evidence" value="ECO:0007669"/>
    <property type="project" value="TreeGrafter"/>
</dbReference>
<evidence type="ECO:0000256" key="1">
    <source>
        <dbReference type="ARBA" id="ARBA00002123"/>
    </source>
</evidence>
<evidence type="ECO:0000259" key="4">
    <source>
        <dbReference type="PROSITE" id="PS51309"/>
    </source>
</evidence>
<dbReference type="OrthoDB" id="277191at2759"/>
<reference evidence="5" key="1">
    <citation type="journal article" date="2023" name="Science">
        <title>Genome structures resolve the early diversification of teleost fishes.</title>
        <authorList>
            <person name="Parey E."/>
            <person name="Louis A."/>
            <person name="Montfort J."/>
            <person name="Bouchez O."/>
            <person name="Roques C."/>
            <person name="Iampietro C."/>
            <person name="Lluch J."/>
            <person name="Castinel A."/>
            <person name="Donnadieu C."/>
            <person name="Desvignes T."/>
            <person name="Floi Bucao C."/>
            <person name="Jouanno E."/>
            <person name="Wen M."/>
            <person name="Mejri S."/>
            <person name="Dirks R."/>
            <person name="Jansen H."/>
            <person name="Henkel C."/>
            <person name="Chen W.J."/>
            <person name="Zahm M."/>
            <person name="Cabau C."/>
            <person name="Klopp C."/>
            <person name="Thompson A.W."/>
            <person name="Robinson-Rechavi M."/>
            <person name="Braasch I."/>
            <person name="Lecointre G."/>
            <person name="Bobe J."/>
            <person name="Postlethwait J.H."/>
            <person name="Berthelot C."/>
            <person name="Roest Crollius H."/>
            <person name="Guiguen Y."/>
        </authorList>
    </citation>
    <scope>NUCLEOTIDE SEQUENCE</scope>
    <source>
        <strain evidence="5">Concon-B</strain>
    </source>
</reference>
<dbReference type="InterPro" id="IPR011249">
    <property type="entry name" value="Metalloenz_LuxS/M16"/>
</dbReference>
<evidence type="ECO:0000313" key="5">
    <source>
        <dbReference type="EMBL" id="KAJ8260527.1"/>
    </source>
</evidence>
<dbReference type="InterPro" id="IPR036053">
    <property type="entry name" value="PABP-dom"/>
</dbReference>
<dbReference type="GO" id="GO:0006627">
    <property type="term" value="P:protein processing involved in protein targeting to mitochondrion"/>
    <property type="evidence" value="ECO:0007669"/>
    <property type="project" value="TreeGrafter"/>
</dbReference>
<dbReference type="FunFam" id="3.30.830.10:FF:000010">
    <property type="entry name" value="Mitochondrial-processing peptidase alpha subunit, mitochondrial"/>
    <property type="match status" value="1"/>
</dbReference>
<dbReference type="AlphaFoldDB" id="A0A9Q1D5Z7"/>
<feature type="domain" description="PABC" evidence="4">
    <location>
        <begin position="74"/>
        <end position="151"/>
    </location>
</feature>
<dbReference type="Gene3D" id="3.30.830.10">
    <property type="entry name" value="Metalloenzyme, LuxS/M16 peptidase-like"/>
    <property type="match status" value="2"/>
</dbReference>
<evidence type="ECO:0000256" key="3">
    <source>
        <dbReference type="SAM" id="MobiDB-lite"/>
    </source>
</evidence>
<dbReference type="EMBL" id="JAFJMO010000012">
    <property type="protein sequence ID" value="KAJ8260527.1"/>
    <property type="molecule type" value="Genomic_DNA"/>
</dbReference>
<dbReference type="PANTHER" id="PTHR11851">
    <property type="entry name" value="METALLOPROTEASE"/>
    <property type="match status" value="1"/>
</dbReference>
<dbReference type="PROSITE" id="PS51309">
    <property type="entry name" value="PABC"/>
    <property type="match status" value="1"/>
</dbReference>
<dbReference type="Pfam" id="PF00658">
    <property type="entry name" value="MLLE"/>
    <property type="match status" value="3"/>
</dbReference>